<gene>
    <name evidence="4" type="ORF">H9Q80_06845</name>
</gene>
<feature type="transmembrane region" description="Helical" evidence="2">
    <location>
        <begin position="135"/>
        <end position="156"/>
    </location>
</feature>
<feature type="transmembrane region" description="Helical" evidence="2">
    <location>
        <begin position="224"/>
        <end position="252"/>
    </location>
</feature>
<feature type="transmembrane region" description="Helical" evidence="2">
    <location>
        <begin position="199"/>
        <end position="218"/>
    </location>
</feature>
<dbReference type="Pfam" id="PF01381">
    <property type="entry name" value="HTH_3"/>
    <property type="match status" value="1"/>
</dbReference>
<evidence type="ECO:0000259" key="3">
    <source>
        <dbReference type="PROSITE" id="PS50943"/>
    </source>
</evidence>
<dbReference type="InterPro" id="IPR010982">
    <property type="entry name" value="Lambda_DNA-bd_dom_sf"/>
</dbReference>
<dbReference type="AlphaFoldDB" id="A0A7G9GS72"/>
<evidence type="ECO:0000313" key="5">
    <source>
        <dbReference type="Proteomes" id="UP000515856"/>
    </source>
</evidence>
<dbReference type="PANTHER" id="PTHR46558:SF13">
    <property type="entry name" value="HTH-TYPE TRANSCRIPTIONAL REGULATOR IMMR"/>
    <property type="match status" value="1"/>
</dbReference>
<dbReference type="GO" id="GO:0003677">
    <property type="term" value="F:DNA binding"/>
    <property type="evidence" value="ECO:0007669"/>
    <property type="project" value="UniProtKB-KW"/>
</dbReference>
<dbReference type="InterPro" id="IPR001387">
    <property type="entry name" value="Cro/C1-type_HTH"/>
</dbReference>
<proteinExistence type="predicted"/>
<feature type="transmembrane region" description="Helical" evidence="2">
    <location>
        <begin position="273"/>
        <end position="294"/>
    </location>
</feature>
<feature type="transmembrane region" description="Helical" evidence="2">
    <location>
        <begin position="103"/>
        <end position="123"/>
    </location>
</feature>
<evidence type="ECO:0000256" key="1">
    <source>
        <dbReference type="ARBA" id="ARBA00023125"/>
    </source>
</evidence>
<dbReference type="SMART" id="SM00530">
    <property type="entry name" value="HTH_XRE"/>
    <property type="match status" value="1"/>
</dbReference>
<evidence type="ECO:0000313" key="4">
    <source>
        <dbReference type="EMBL" id="QNM13654.1"/>
    </source>
</evidence>
<dbReference type="EMBL" id="CP060636">
    <property type="protein sequence ID" value="QNM13654.1"/>
    <property type="molecule type" value="Genomic_DNA"/>
</dbReference>
<dbReference type="SUPFAM" id="SSF47413">
    <property type="entry name" value="lambda repressor-like DNA-binding domains"/>
    <property type="match status" value="1"/>
</dbReference>
<feature type="transmembrane region" description="Helical" evidence="2">
    <location>
        <begin position="300"/>
        <end position="319"/>
    </location>
</feature>
<protein>
    <submittedName>
        <fullName evidence="4">Helix-turn-helix transcriptional regulator</fullName>
    </submittedName>
</protein>
<sequence length="327" mass="36227">MIFADKLTQLRKKAGWSQEELAEQMNVTRQSVSKWEGAQSVPDLEKMIRLSELFGVSTDYLLKDEIEDEECTIPTDEVSKLRRVSMEEANAFLSVKATTSKSIALATFLCIISPICLLILGTISEVPKYSLRDDVAGGIGMIVLLLLVTIAVALFISSGRKTAAYDYLEKETFETAYGVRGMVSERKAQYNEVYTRNNIIGTGLCIMALIPLFGGAIFNDENELLLIIMLSASLVIVGIGVVFFIHSGIIWASYEKLLQEGDYSKEKKEKQSATTAISVVYWSIVTAVYLGYSFSTNNWGYSWIIWVVAAVVFPAIVAISNSLGKRK</sequence>
<keyword evidence="2" id="KW-1133">Transmembrane helix</keyword>
<dbReference type="PANTHER" id="PTHR46558">
    <property type="entry name" value="TRACRIPTIONAL REGULATORY PROTEIN-RELATED-RELATED"/>
    <property type="match status" value="1"/>
</dbReference>
<accession>A0A7G9GS72</accession>
<feature type="domain" description="HTH cro/C1-type" evidence="3">
    <location>
        <begin position="7"/>
        <end position="61"/>
    </location>
</feature>
<dbReference type="KEGG" id="ehn:H9Q80_06845"/>
<evidence type="ECO:0000256" key="2">
    <source>
        <dbReference type="SAM" id="Phobius"/>
    </source>
</evidence>
<dbReference type="Gene3D" id="1.10.260.40">
    <property type="entry name" value="lambda repressor-like DNA-binding domains"/>
    <property type="match status" value="1"/>
</dbReference>
<reference evidence="4 5" key="1">
    <citation type="submission" date="2020-08" db="EMBL/GenBank/DDBJ databases">
        <authorList>
            <person name="Liu C."/>
            <person name="Sun Q."/>
        </authorList>
    </citation>
    <scope>NUCLEOTIDE SEQUENCE [LARGE SCALE GENOMIC DNA]</scope>
    <source>
        <strain evidence="4 5">NSJ-61</strain>
    </source>
</reference>
<organism evidence="4 5">
    <name type="scientific">[Eubacterium] hominis</name>
    <dbReference type="NCBI Taxonomy" id="2764325"/>
    <lineage>
        <taxon>Bacteria</taxon>
        <taxon>Bacillati</taxon>
        <taxon>Bacillota</taxon>
        <taxon>Erysipelotrichia</taxon>
        <taxon>Erysipelotrichales</taxon>
        <taxon>Erysipelotrichaceae</taxon>
        <taxon>Amedibacillus</taxon>
    </lineage>
</organism>
<dbReference type="PROSITE" id="PS50943">
    <property type="entry name" value="HTH_CROC1"/>
    <property type="match status" value="1"/>
</dbReference>
<dbReference type="Proteomes" id="UP000515856">
    <property type="component" value="Chromosome"/>
</dbReference>
<name>A0A7G9GS72_9FIRM</name>
<keyword evidence="2" id="KW-0472">Membrane</keyword>
<dbReference type="CDD" id="cd00093">
    <property type="entry name" value="HTH_XRE"/>
    <property type="match status" value="1"/>
</dbReference>
<keyword evidence="2" id="KW-0812">Transmembrane</keyword>
<dbReference type="RefSeq" id="WP_117536332.1">
    <property type="nucleotide sequence ID" value="NZ_CP060636.1"/>
</dbReference>
<keyword evidence="5" id="KW-1185">Reference proteome</keyword>
<keyword evidence="1" id="KW-0238">DNA-binding</keyword>